<evidence type="ECO:0000256" key="1">
    <source>
        <dbReference type="ARBA" id="ARBA00004496"/>
    </source>
</evidence>
<dbReference type="CDD" id="cd00383">
    <property type="entry name" value="trans_reg_C"/>
    <property type="match status" value="1"/>
</dbReference>
<dbReference type="InterPro" id="IPR016032">
    <property type="entry name" value="Sig_transdc_resp-reg_C-effctor"/>
</dbReference>
<feature type="DNA-binding region" description="OmpR/PhoB-type" evidence="8">
    <location>
        <begin position="126"/>
        <end position="225"/>
    </location>
</feature>
<dbReference type="InterPro" id="IPR001867">
    <property type="entry name" value="OmpR/PhoB-type_DNA-bd"/>
</dbReference>
<protein>
    <submittedName>
        <fullName evidence="11">Response regulator transcription factor</fullName>
    </submittedName>
</protein>
<sequence>MDCGVLKHLNLVIIEDNDDIREFLQDFFSNYFESVICFKDGTCNLSIFNDIHIVILDIMLPFEDGFSLCSRLKLQNPELPIIFLTAKNNIDDKIKGITMADDYLVKPFDPLELLARVNSIANKKYHSIIEIKHLLFNMQTKRLHNKLNNEEISLTDKQLNLFLYFIHNKNINLSKEQIMSYLWENYSTYGNLSVHIKHLRDKIEIDPQNPNIIETIYGYGYRLNY</sequence>
<dbReference type="Proteomes" id="UP001478862">
    <property type="component" value="Unassembled WGS sequence"/>
</dbReference>
<feature type="domain" description="Response regulatory" evidence="9">
    <location>
        <begin position="10"/>
        <end position="121"/>
    </location>
</feature>
<comment type="subcellular location">
    <subcellularLocation>
        <location evidence="1">Cytoplasm</location>
    </subcellularLocation>
</comment>
<dbReference type="RefSeq" id="WP_349659428.1">
    <property type="nucleotide sequence ID" value="NZ_JBEGDG010000005.1"/>
</dbReference>
<reference evidence="11 12" key="1">
    <citation type="submission" date="2024-06" db="EMBL/GenBank/DDBJ databases">
        <title>Lysinibacillus zambalefons sp. nov., a Novel Firmicute Isolated from the Poon Bato Zambales Hyperalkaline Spring.</title>
        <authorList>
            <person name="Aja J.A."/>
            <person name="Lazaro J.E.H."/>
            <person name="Llorin L.D."/>
            <person name="Lim K.R."/>
            <person name="Teodosio J."/>
            <person name="Dalisay D.S."/>
        </authorList>
    </citation>
    <scope>NUCLEOTIDE SEQUENCE [LARGE SCALE GENOMIC DNA]</scope>
    <source>
        <strain evidence="11 12">M3</strain>
    </source>
</reference>
<dbReference type="InterPro" id="IPR001789">
    <property type="entry name" value="Sig_transdc_resp-reg_receiver"/>
</dbReference>
<evidence type="ECO:0000256" key="7">
    <source>
        <dbReference type="PROSITE-ProRule" id="PRU00169"/>
    </source>
</evidence>
<dbReference type="SMART" id="SM00862">
    <property type="entry name" value="Trans_reg_C"/>
    <property type="match status" value="1"/>
</dbReference>
<dbReference type="PROSITE" id="PS51755">
    <property type="entry name" value="OMPR_PHOB"/>
    <property type="match status" value="1"/>
</dbReference>
<accession>A0ABV1MU54</accession>
<dbReference type="SMART" id="SM00448">
    <property type="entry name" value="REC"/>
    <property type="match status" value="1"/>
</dbReference>
<dbReference type="CDD" id="cd17574">
    <property type="entry name" value="REC_OmpR"/>
    <property type="match status" value="1"/>
</dbReference>
<dbReference type="InterPro" id="IPR011006">
    <property type="entry name" value="CheY-like_superfamily"/>
</dbReference>
<dbReference type="Gene3D" id="3.40.50.2300">
    <property type="match status" value="1"/>
</dbReference>
<evidence type="ECO:0000256" key="5">
    <source>
        <dbReference type="ARBA" id="ARBA00023125"/>
    </source>
</evidence>
<evidence type="ECO:0000313" key="12">
    <source>
        <dbReference type="Proteomes" id="UP001478862"/>
    </source>
</evidence>
<name>A0ABV1MU54_9BACI</name>
<dbReference type="InterPro" id="IPR036388">
    <property type="entry name" value="WH-like_DNA-bd_sf"/>
</dbReference>
<evidence type="ECO:0000259" key="10">
    <source>
        <dbReference type="PROSITE" id="PS51755"/>
    </source>
</evidence>
<feature type="modified residue" description="4-aspartylphosphate" evidence="7">
    <location>
        <position position="57"/>
    </location>
</feature>
<evidence type="ECO:0000256" key="6">
    <source>
        <dbReference type="ARBA" id="ARBA00023163"/>
    </source>
</evidence>
<dbReference type="InterPro" id="IPR039420">
    <property type="entry name" value="WalR-like"/>
</dbReference>
<dbReference type="PROSITE" id="PS50110">
    <property type="entry name" value="RESPONSE_REGULATORY"/>
    <property type="match status" value="1"/>
</dbReference>
<dbReference type="PANTHER" id="PTHR48111">
    <property type="entry name" value="REGULATOR OF RPOS"/>
    <property type="match status" value="1"/>
</dbReference>
<feature type="domain" description="OmpR/PhoB-type" evidence="10">
    <location>
        <begin position="126"/>
        <end position="225"/>
    </location>
</feature>
<dbReference type="EMBL" id="JBEGDG010000005">
    <property type="protein sequence ID" value="MEQ6354783.1"/>
    <property type="molecule type" value="Genomic_DNA"/>
</dbReference>
<evidence type="ECO:0000256" key="4">
    <source>
        <dbReference type="ARBA" id="ARBA00023015"/>
    </source>
</evidence>
<dbReference type="Gene3D" id="1.10.10.10">
    <property type="entry name" value="Winged helix-like DNA-binding domain superfamily/Winged helix DNA-binding domain"/>
    <property type="match status" value="1"/>
</dbReference>
<proteinExistence type="predicted"/>
<dbReference type="Pfam" id="PF00486">
    <property type="entry name" value="Trans_reg_C"/>
    <property type="match status" value="1"/>
</dbReference>
<evidence type="ECO:0000259" key="9">
    <source>
        <dbReference type="PROSITE" id="PS50110"/>
    </source>
</evidence>
<dbReference type="SUPFAM" id="SSF52172">
    <property type="entry name" value="CheY-like"/>
    <property type="match status" value="1"/>
</dbReference>
<comment type="caution">
    <text evidence="11">The sequence shown here is derived from an EMBL/GenBank/DDBJ whole genome shotgun (WGS) entry which is preliminary data.</text>
</comment>
<evidence type="ECO:0000256" key="3">
    <source>
        <dbReference type="ARBA" id="ARBA00023012"/>
    </source>
</evidence>
<keyword evidence="3" id="KW-0902">Two-component regulatory system</keyword>
<evidence type="ECO:0000256" key="8">
    <source>
        <dbReference type="PROSITE-ProRule" id="PRU01091"/>
    </source>
</evidence>
<evidence type="ECO:0000256" key="2">
    <source>
        <dbReference type="ARBA" id="ARBA00022553"/>
    </source>
</evidence>
<keyword evidence="4" id="KW-0805">Transcription regulation</keyword>
<organism evidence="11 12">
    <name type="scientific">Lysinibacillus zambalensis</name>
    <dbReference type="NCBI Taxonomy" id="3160866"/>
    <lineage>
        <taxon>Bacteria</taxon>
        <taxon>Bacillati</taxon>
        <taxon>Bacillota</taxon>
        <taxon>Bacilli</taxon>
        <taxon>Bacillales</taxon>
        <taxon>Bacillaceae</taxon>
        <taxon>Lysinibacillus</taxon>
    </lineage>
</organism>
<dbReference type="PANTHER" id="PTHR48111:SF70">
    <property type="entry name" value="TWO-COMPONENT RESPONSE REGULATOR YBDJ"/>
    <property type="match status" value="1"/>
</dbReference>
<keyword evidence="2 7" id="KW-0597">Phosphoprotein</keyword>
<evidence type="ECO:0000313" key="11">
    <source>
        <dbReference type="EMBL" id="MEQ6354783.1"/>
    </source>
</evidence>
<keyword evidence="12" id="KW-1185">Reference proteome</keyword>
<dbReference type="SUPFAM" id="SSF46894">
    <property type="entry name" value="C-terminal effector domain of the bipartite response regulators"/>
    <property type="match status" value="1"/>
</dbReference>
<dbReference type="Pfam" id="PF00072">
    <property type="entry name" value="Response_reg"/>
    <property type="match status" value="1"/>
</dbReference>
<gene>
    <name evidence="11" type="ORF">ABNX05_09155</name>
</gene>
<dbReference type="Gene3D" id="6.10.250.690">
    <property type="match status" value="1"/>
</dbReference>
<keyword evidence="5 8" id="KW-0238">DNA-binding</keyword>
<keyword evidence="6" id="KW-0804">Transcription</keyword>